<keyword evidence="1" id="KW-0812">Transmembrane</keyword>
<keyword evidence="1" id="KW-1133">Transmembrane helix</keyword>
<feature type="transmembrane region" description="Helical" evidence="1">
    <location>
        <begin position="103"/>
        <end position="124"/>
    </location>
</feature>
<keyword evidence="1" id="KW-0472">Membrane</keyword>
<feature type="transmembrane region" description="Helical" evidence="1">
    <location>
        <begin position="75"/>
        <end position="97"/>
    </location>
</feature>
<evidence type="ECO:0000256" key="1">
    <source>
        <dbReference type="SAM" id="Phobius"/>
    </source>
</evidence>
<name>A0ABZ0I2Y8_9GAMM</name>
<organism evidence="2 3">
    <name type="scientific">Congregibacter variabilis</name>
    <dbReference type="NCBI Taxonomy" id="3081200"/>
    <lineage>
        <taxon>Bacteria</taxon>
        <taxon>Pseudomonadati</taxon>
        <taxon>Pseudomonadota</taxon>
        <taxon>Gammaproteobacteria</taxon>
        <taxon>Cellvibrionales</taxon>
        <taxon>Halieaceae</taxon>
        <taxon>Congregibacter</taxon>
    </lineage>
</organism>
<sequence>MSRLITRTTLAICGVILGLIGCALIFSPQAFLQMSNIVVEKDPGLMSELIAPTGILLMSGAFMILGAVQMRFAGLGLVCGAIVYGSYGTGRVVSAVIHGFPSQSLITAALFELCIAALLVALLWRQPHEL</sequence>
<dbReference type="Proteomes" id="UP001626537">
    <property type="component" value="Chromosome"/>
</dbReference>
<dbReference type="RefSeq" id="WP_407347075.1">
    <property type="nucleotide sequence ID" value="NZ_CP136864.1"/>
</dbReference>
<feature type="transmembrane region" description="Helical" evidence="1">
    <location>
        <begin position="49"/>
        <end position="68"/>
    </location>
</feature>
<reference evidence="2 3" key="1">
    <citation type="submission" date="2023-10" db="EMBL/GenBank/DDBJ databases">
        <title>Two novel species belonging to the OM43/NOR5 clade.</title>
        <authorList>
            <person name="Park M."/>
        </authorList>
    </citation>
    <scope>NUCLEOTIDE SEQUENCE [LARGE SCALE GENOMIC DNA]</scope>
    <source>
        <strain evidence="2 3">IMCC43200</strain>
    </source>
</reference>
<evidence type="ECO:0000313" key="2">
    <source>
        <dbReference type="EMBL" id="WOJ92476.1"/>
    </source>
</evidence>
<keyword evidence="3" id="KW-1185">Reference proteome</keyword>
<evidence type="ECO:0000313" key="3">
    <source>
        <dbReference type="Proteomes" id="UP001626537"/>
    </source>
</evidence>
<accession>A0ABZ0I2Y8</accession>
<protein>
    <submittedName>
        <fullName evidence="2">DUF4345 domain-containing protein</fullName>
    </submittedName>
</protein>
<dbReference type="EMBL" id="CP136864">
    <property type="protein sequence ID" value="WOJ92476.1"/>
    <property type="molecule type" value="Genomic_DNA"/>
</dbReference>
<dbReference type="InterPro" id="IPR025597">
    <property type="entry name" value="DUF4345"/>
</dbReference>
<feature type="transmembrane region" description="Helical" evidence="1">
    <location>
        <begin position="9"/>
        <end position="29"/>
    </location>
</feature>
<proteinExistence type="predicted"/>
<gene>
    <name evidence="2" type="ORF">R0135_11855</name>
</gene>
<dbReference type="PROSITE" id="PS51257">
    <property type="entry name" value="PROKAR_LIPOPROTEIN"/>
    <property type="match status" value="1"/>
</dbReference>
<dbReference type="Pfam" id="PF14248">
    <property type="entry name" value="DUF4345"/>
    <property type="match status" value="1"/>
</dbReference>